<organism evidence="1 2">
    <name type="scientific">Rhabditophanes sp. KR3021</name>
    <dbReference type="NCBI Taxonomy" id="114890"/>
    <lineage>
        <taxon>Eukaryota</taxon>
        <taxon>Metazoa</taxon>
        <taxon>Ecdysozoa</taxon>
        <taxon>Nematoda</taxon>
        <taxon>Chromadorea</taxon>
        <taxon>Rhabditida</taxon>
        <taxon>Tylenchina</taxon>
        <taxon>Panagrolaimomorpha</taxon>
        <taxon>Strongyloidoidea</taxon>
        <taxon>Alloionematidae</taxon>
        <taxon>Rhabditophanes</taxon>
    </lineage>
</organism>
<reference evidence="2" key="1">
    <citation type="submission" date="2016-11" db="UniProtKB">
        <authorList>
            <consortium name="WormBaseParasite"/>
        </authorList>
    </citation>
    <scope>IDENTIFICATION</scope>
    <source>
        <strain evidence="2">KR3021</strain>
    </source>
</reference>
<proteinExistence type="predicted"/>
<dbReference type="Proteomes" id="UP000095286">
    <property type="component" value="Unplaced"/>
</dbReference>
<protein>
    <submittedName>
        <fullName evidence="2">Iwr1 domain-containing protein</fullName>
    </submittedName>
</protein>
<sequence>MRRQVNAPFYGFQNLGYEENDHTDSEGEEPQVKLNQDHQMGVLDSNTLTNGVDTSSQAVYGMQPLEIIPYNNFSNGVDIQVSDSYNGLLIPTVGNNSGNCNVYYRTDDETDDEDMFEEDDSNSIITIFNDRPNSNPYSNSSDSETDQYQYYNIQQLPGHIYYEADEQLETEVEEEGEITDGTENP</sequence>
<evidence type="ECO:0000313" key="1">
    <source>
        <dbReference type="Proteomes" id="UP000095286"/>
    </source>
</evidence>
<accession>A0AC35UDI0</accession>
<name>A0AC35UDI0_9BILA</name>
<dbReference type="WBParaSite" id="RSKR_0001034300.1">
    <property type="protein sequence ID" value="RSKR_0001034300.1"/>
    <property type="gene ID" value="RSKR_0001034300"/>
</dbReference>
<evidence type="ECO:0000313" key="2">
    <source>
        <dbReference type="WBParaSite" id="RSKR_0001034300.1"/>
    </source>
</evidence>